<organism evidence="1 2">
    <name type="scientific">Methylocystis parvus</name>
    <dbReference type="NCBI Taxonomy" id="134"/>
    <lineage>
        <taxon>Bacteria</taxon>
        <taxon>Pseudomonadati</taxon>
        <taxon>Pseudomonadota</taxon>
        <taxon>Alphaproteobacteria</taxon>
        <taxon>Hyphomicrobiales</taxon>
        <taxon>Methylocystaceae</taxon>
        <taxon>Methylocystis</taxon>
    </lineage>
</organism>
<gene>
    <name evidence="1" type="ORF">F7D14_20470</name>
</gene>
<dbReference type="EMBL" id="CP044332">
    <property type="protein sequence ID" value="QGM99961.1"/>
    <property type="molecule type" value="Genomic_DNA"/>
</dbReference>
<dbReference type="RefSeq" id="WP_016921909.1">
    <property type="nucleotide sequence ID" value="NZ_CP044332.1"/>
</dbReference>
<dbReference type="AlphaFoldDB" id="A0A6B8MB69"/>
<accession>A0A6B8MB69</accession>
<sequence length="62" mass="7299">MTAATRYDRAAVMWDAHKRYRDGQRLGLDWSFGRCLSTAWKAAKMRRTWPRNLDRPVALTIC</sequence>
<proteinExistence type="predicted"/>
<keyword evidence="1" id="KW-0614">Plasmid</keyword>
<keyword evidence="2" id="KW-1185">Reference proteome</keyword>
<dbReference type="KEGG" id="mpar:F7D14_20470"/>
<dbReference type="GeneID" id="42570747"/>
<evidence type="ECO:0000313" key="2">
    <source>
        <dbReference type="Proteomes" id="UP000422569"/>
    </source>
</evidence>
<geneLocation type="plasmid" evidence="1">
    <name>unnamed1</name>
</geneLocation>
<reference evidence="1 2" key="1">
    <citation type="submission" date="2019-09" db="EMBL/GenBank/DDBJ databases">
        <title>Isolation and complete genome sequencing of Methylocystis species.</title>
        <authorList>
            <person name="Rumah B.L."/>
            <person name="Stead C.E."/>
            <person name="Stevens B.C."/>
            <person name="Minton N.P."/>
            <person name="Grosse-Honebrink A."/>
            <person name="Zhang Y."/>
        </authorList>
    </citation>
    <scope>NUCLEOTIDE SEQUENCE [LARGE SCALE GENOMIC DNA]</scope>
    <source>
        <strain evidence="1 2">BRCS2</strain>
        <plasmid evidence="1 2">unnamed1</plasmid>
    </source>
</reference>
<evidence type="ECO:0000313" key="1">
    <source>
        <dbReference type="EMBL" id="QGM99961.1"/>
    </source>
</evidence>
<protein>
    <submittedName>
        <fullName evidence="1">Uncharacterized protein</fullName>
    </submittedName>
</protein>
<name>A0A6B8MB69_9HYPH</name>
<dbReference type="Proteomes" id="UP000422569">
    <property type="component" value="Plasmid unnamed1"/>
</dbReference>